<dbReference type="InterPro" id="IPR038728">
    <property type="entry name" value="YkvI-like"/>
</dbReference>
<gene>
    <name evidence="2" type="ORF">TCK1_1782</name>
</gene>
<dbReference type="EMBL" id="CP040324">
    <property type="protein sequence ID" value="QHB27128.1"/>
    <property type="molecule type" value="Genomic_DNA"/>
</dbReference>
<dbReference type="PANTHER" id="PTHR37814">
    <property type="entry name" value="CONSERVED MEMBRANE PROTEIN"/>
    <property type="match status" value="1"/>
</dbReference>
<evidence type="ECO:0000256" key="1">
    <source>
        <dbReference type="SAM" id="Phobius"/>
    </source>
</evidence>
<organism evidence="2 3">
    <name type="scientific">Pseudomonas monteilii</name>
    <dbReference type="NCBI Taxonomy" id="76759"/>
    <lineage>
        <taxon>Bacteria</taxon>
        <taxon>Pseudomonadati</taxon>
        <taxon>Pseudomonadota</taxon>
        <taxon>Gammaproteobacteria</taxon>
        <taxon>Pseudomonadales</taxon>
        <taxon>Pseudomonadaceae</taxon>
        <taxon>Pseudomonas</taxon>
    </lineage>
</organism>
<name>A0AAE6V1I1_9PSED</name>
<protein>
    <submittedName>
        <fullName evidence="2">Transporter</fullName>
    </submittedName>
</protein>
<reference evidence="2 3" key="1">
    <citation type="submission" date="2019-05" db="EMBL/GenBank/DDBJ databases">
        <title>Complete genome sequence of Pseudomonas Pseudomonas resinovorans.</title>
        <authorList>
            <person name="Chen H.-P."/>
        </authorList>
    </citation>
    <scope>NUCLEOTIDE SEQUENCE [LARGE SCALE GENOMIC DNA]</scope>
    <source>
        <strain evidence="2 3">TCU-CK1</strain>
    </source>
</reference>
<dbReference type="PANTHER" id="PTHR37814:SF1">
    <property type="entry name" value="MEMBRANE PROTEIN"/>
    <property type="match status" value="1"/>
</dbReference>
<sequence>MLVMSAGLLSRLDSVADLPMPMLSIANEVSPLLGVVMCLIIFGMIVNTAVGTVFSFLSRLLPAGTATFRWGSVITGVVAFGCSLVGFISLVGEVYPLFGYLGFVLMAAVLLAWVRRDRATKAAVA</sequence>
<dbReference type="Proteomes" id="UP000464593">
    <property type="component" value="Chromosome"/>
</dbReference>
<feature type="transmembrane region" description="Helical" evidence="1">
    <location>
        <begin position="32"/>
        <end position="58"/>
    </location>
</feature>
<proteinExistence type="predicted"/>
<feature type="transmembrane region" description="Helical" evidence="1">
    <location>
        <begin position="70"/>
        <end position="91"/>
    </location>
</feature>
<keyword evidence="1" id="KW-0472">Membrane</keyword>
<evidence type="ECO:0000313" key="2">
    <source>
        <dbReference type="EMBL" id="QHB27128.1"/>
    </source>
</evidence>
<dbReference type="AlphaFoldDB" id="A0AAE6V1I1"/>
<keyword evidence="1" id="KW-0812">Transmembrane</keyword>
<evidence type="ECO:0000313" key="3">
    <source>
        <dbReference type="Proteomes" id="UP000464593"/>
    </source>
</evidence>
<keyword evidence="1" id="KW-1133">Transmembrane helix</keyword>
<accession>A0AAE6V1I1</accession>
<feature type="transmembrane region" description="Helical" evidence="1">
    <location>
        <begin position="97"/>
        <end position="114"/>
    </location>
</feature>